<proteinExistence type="predicted"/>
<reference evidence="2 3" key="1">
    <citation type="journal article" date="2011" name="Nat. Biotechnol.">
        <title>Comparative genomic analysis of the thermophilic biomass-degrading fungi Myceliophthora thermophila and Thielavia terrestris.</title>
        <authorList>
            <person name="Berka R.M."/>
            <person name="Grigoriev I.V."/>
            <person name="Otillar R."/>
            <person name="Salamov A."/>
            <person name="Grimwood J."/>
            <person name="Reid I."/>
            <person name="Ishmael N."/>
            <person name="John T."/>
            <person name="Darmond C."/>
            <person name="Moisan M.-C."/>
            <person name="Henrissat B."/>
            <person name="Coutinho P.M."/>
            <person name="Lombard V."/>
            <person name="Natvig D.O."/>
            <person name="Lindquist E."/>
            <person name="Schmutz J."/>
            <person name="Lucas S."/>
            <person name="Harris P."/>
            <person name="Powlowski J."/>
            <person name="Bellemare A."/>
            <person name="Taylor D."/>
            <person name="Butler G."/>
            <person name="de Vries R.P."/>
            <person name="Allijn I.E."/>
            <person name="van den Brink J."/>
            <person name="Ushinsky S."/>
            <person name="Storms R."/>
            <person name="Powell A.J."/>
            <person name="Paulsen I.T."/>
            <person name="Elbourne L.D.H."/>
            <person name="Baker S.E."/>
            <person name="Magnuson J."/>
            <person name="LaBoissiere S."/>
            <person name="Clutterbuck A.J."/>
            <person name="Martinez D."/>
            <person name="Wogulis M."/>
            <person name="de Leon A.L."/>
            <person name="Rey M.W."/>
            <person name="Tsang A."/>
        </authorList>
    </citation>
    <scope>NUCLEOTIDE SEQUENCE [LARGE SCALE GENOMIC DNA]</scope>
    <source>
        <strain evidence="3">ATCC 38088 / NRRL 8126</strain>
    </source>
</reference>
<dbReference type="RefSeq" id="XP_003656076.1">
    <property type="nucleotide sequence ID" value="XM_003656028.1"/>
</dbReference>
<sequence>MSYVYRNAYLTGLWRVLLLLNMCWYIPGRGRRQRRARRRPSAGAPWVLDSQLIPKPYAVVVDAACSLAGPSPTGSVHGGFVDLSCAPIPVRPLEDGSLLAGPTVLRWYPDGRCALQEHGGYYFIPMVCHEKRRVRII</sequence>
<name>G2RAQ9_THETT</name>
<dbReference type="AlphaFoldDB" id="G2RAQ9"/>
<accession>G2RAQ9</accession>
<dbReference type="GeneID" id="11520073"/>
<protein>
    <submittedName>
        <fullName evidence="2">Uncharacterized protein</fullName>
    </submittedName>
</protein>
<dbReference type="HOGENOM" id="CLU_1866507_0_0_1"/>
<feature type="transmembrane region" description="Helical" evidence="1">
    <location>
        <begin position="12"/>
        <end position="28"/>
    </location>
</feature>
<evidence type="ECO:0000313" key="2">
    <source>
        <dbReference type="EMBL" id="AEO69740.1"/>
    </source>
</evidence>
<keyword evidence="3" id="KW-1185">Reference proteome</keyword>
<evidence type="ECO:0000313" key="3">
    <source>
        <dbReference type="Proteomes" id="UP000008181"/>
    </source>
</evidence>
<gene>
    <name evidence="2" type="ORF">THITE_2131320</name>
</gene>
<dbReference type="EMBL" id="CP003012">
    <property type="protein sequence ID" value="AEO69740.1"/>
    <property type="molecule type" value="Genomic_DNA"/>
</dbReference>
<dbReference type="KEGG" id="ttt:THITE_2131320"/>
<dbReference type="Proteomes" id="UP000008181">
    <property type="component" value="Chromosome 4"/>
</dbReference>
<keyword evidence="1" id="KW-1133">Transmembrane helix</keyword>
<evidence type="ECO:0000256" key="1">
    <source>
        <dbReference type="SAM" id="Phobius"/>
    </source>
</evidence>
<keyword evidence="1" id="KW-0812">Transmembrane</keyword>
<organism evidence="2 3">
    <name type="scientific">Thermothielavioides terrestris (strain ATCC 38088 / NRRL 8126)</name>
    <name type="common">Thielavia terrestris</name>
    <dbReference type="NCBI Taxonomy" id="578455"/>
    <lineage>
        <taxon>Eukaryota</taxon>
        <taxon>Fungi</taxon>
        <taxon>Dikarya</taxon>
        <taxon>Ascomycota</taxon>
        <taxon>Pezizomycotina</taxon>
        <taxon>Sordariomycetes</taxon>
        <taxon>Sordariomycetidae</taxon>
        <taxon>Sordariales</taxon>
        <taxon>Chaetomiaceae</taxon>
        <taxon>Thermothielavioides</taxon>
        <taxon>Thermothielavioides terrestris</taxon>
    </lineage>
</organism>
<keyword evidence="1" id="KW-0472">Membrane</keyword>